<reference evidence="10" key="3">
    <citation type="submission" date="2025-09" db="UniProtKB">
        <authorList>
            <consortium name="Ensembl"/>
        </authorList>
    </citation>
    <scope>IDENTIFICATION</scope>
</reference>
<dbReference type="Ensembl" id="ENSELUT00000103402.1">
    <property type="protein sequence ID" value="ENSELUP00000083659.1"/>
    <property type="gene ID" value="ENSELUG00000000574.3"/>
</dbReference>
<keyword evidence="8" id="KW-0712">Selenocysteine</keyword>
<feature type="transmembrane region" description="Helical" evidence="9">
    <location>
        <begin position="32"/>
        <end position="53"/>
    </location>
</feature>
<sequence>NSEVQRTLRAIVIAIMILIWKLFIYLSTPCFVCVACMQFIFLVLLNWISPSLTKKLLLNMGRKSFMTQNPKFKYEDWGPTFMSLNFIKTVIGYIWTNLGQEAFVGNKAPDSPVVTLDGTTTSIYNYLKDNRPLFKQLVKDFSYAADFLVVYIAEAHSTDGWVFANNIDIKKHQNLGDRLAAARVLVEEDPLCPVVVDEMSDRTTTKYGAVPERLYVLQAGKVIYKVVSGLRVTLTVTKCGLS</sequence>
<keyword evidence="8" id="KW-0893">Thyroid hormones biosynthesis</keyword>
<comment type="function">
    <text evidence="8">Responsible for the deiodination of T4 (3,5,3',5'-tetraiodothyronine).</text>
</comment>
<evidence type="ECO:0000256" key="3">
    <source>
        <dbReference type="ARBA" id="ARBA00093206"/>
    </source>
</evidence>
<keyword evidence="11" id="KW-1185">Reference proteome</keyword>
<dbReference type="GO" id="GO:0042404">
    <property type="term" value="P:thyroid hormone catabolic process"/>
    <property type="evidence" value="ECO:0007669"/>
    <property type="project" value="UniProtKB-ARBA"/>
</dbReference>
<reference evidence="10" key="2">
    <citation type="submission" date="2025-08" db="UniProtKB">
        <authorList>
            <consortium name="Ensembl"/>
        </authorList>
    </citation>
    <scope>IDENTIFICATION</scope>
</reference>
<comment type="catalytic activity">
    <reaction evidence="4">
        <text>3'-iodothyronamine + iodide + A + H(+) = 3',5'-diiodothyronamine + AH2</text>
        <dbReference type="Rhea" id="RHEA:83803"/>
        <dbReference type="ChEBI" id="CHEBI:13193"/>
        <dbReference type="ChEBI" id="CHEBI:15378"/>
        <dbReference type="ChEBI" id="CHEBI:16382"/>
        <dbReference type="ChEBI" id="CHEBI:17499"/>
        <dbReference type="ChEBI" id="CHEBI:233339"/>
        <dbReference type="ChEBI" id="CHEBI:233342"/>
    </reaction>
    <physiologicalReaction direction="right-to-left" evidence="4">
        <dbReference type="Rhea" id="RHEA:83805"/>
    </physiologicalReaction>
</comment>
<comment type="catalytic activity">
    <reaction evidence="2">
        <text>3,3',5'-triiodo-L-thyronine sulfate + iodide + A + H(+) = L-thyroxine sulfate + AH2</text>
        <dbReference type="Rhea" id="RHEA:83835"/>
        <dbReference type="ChEBI" id="CHEBI:13193"/>
        <dbReference type="ChEBI" id="CHEBI:15378"/>
        <dbReference type="ChEBI" id="CHEBI:16382"/>
        <dbReference type="ChEBI" id="CHEBI:17499"/>
        <dbReference type="ChEBI" id="CHEBI:176512"/>
        <dbReference type="ChEBI" id="CHEBI:176513"/>
    </reaction>
    <physiologicalReaction direction="right-to-left" evidence="2">
        <dbReference type="Rhea" id="RHEA:83837"/>
    </physiologicalReaction>
</comment>
<dbReference type="GO" id="GO:0004800">
    <property type="term" value="F:thyroxine 5'-deiodinase activity"/>
    <property type="evidence" value="ECO:0007669"/>
    <property type="project" value="InterPro"/>
</dbReference>
<comment type="catalytic activity">
    <reaction evidence="3">
        <text>3,3'-diiodo-L-thyronine sulfate + iodide + A + H(+) = 3,3',5-triiodo-L-thyronine sulfate + AH2</text>
        <dbReference type="Rhea" id="RHEA:83751"/>
        <dbReference type="ChEBI" id="CHEBI:13193"/>
        <dbReference type="ChEBI" id="CHEBI:15378"/>
        <dbReference type="ChEBI" id="CHEBI:16382"/>
        <dbReference type="ChEBI" id="CHEBI:17499"/>
        <dbReference type="ChEBI" id="CHEBI:176511"/>
        <dbReference type="ChEBI" id="CHEBI:176515"/>
    </reaction>
    <physiologicalReaction direction="right-to-left" evidence="3">
        <dbReference type="Rhea" id="RHEA:83753"/>
    </physiologicalReaction>
</comment>
<protein>
    <recommendedName>
        <fullName evidence="8">Iodothyronine deiodinase</fullName>
    </recommendedName>
</protein>
<dbReference type="PANTHER" id="PTHR11781:SF22">
    <property type="entry name" value="TYPE I IODOTHYRONINE DEIODINASE"/>
    <property type="match status" value="1"/>
</dbReference>
<evidence type="ECO:0000256" key="2">
    <source>
        <dbReference type="ARBA" id="ARBA00093202"/>
    </source>
</evidence>
<feature type="transmembrane region" description="Helical" evidence="9">
    <location>
        <begin position="7"/>
        <end position="26"/>
    </location>
</feature>
<evidence type="ECO:0000256" key="9">
    <source>
        <dbReference type="SAM" id="Phobius"/>
    </source>
</evidence>
<name>A0AAY5K3H6_ESOLU</name>
<dbReference type="GeneTree" id="ENSGT00940000154482"/>
<organism evidence="10 11">
    <name type="scientific">Esox lucius</name>
    <name type="common">Northern pike</name>
    <dbReference type="NCBI Taxonomy" id="8010"/>
    <lineage>
        <taxon>Eukaryota</taxon>
        <taxon>Metazoa</taxon>
        <taxon>Chordata</taxon>
        <taxon>Craniata</taxon>
        <taxon>Vertebrata</taxon>
        <taxon>Euteleostomi</taxon>
        <taxon>Actinopterygii</taxon>
        <taxon>Neopterygii</taxon>
        <taxon>Teleostei</taxon>
        <taxon>Protacanthopterygii</taxon>
        <taxon>Esociformes</taxon>
        <taxon>Esocidae</taxon>
        <taxon>Esox</taxon>
    </lineage>
</organism>
<keyword evidence="9" id="KW-0812">Transmembrane</keyword>
<dbReference type="PANTHER" id="PTHR11781">
    <property type="entry name" value="IODOTHYRONINE DEIODINASE"/>
    <property type="match status" value="1"/>
</dbReference>
<evidence type="ECO:0000256" key="7">
    <source>
        <dbReference type="ARBA" id="ARBA00093242"/>
    </source>
</evidence>
<evidence type="ECO:0000313" key="10">
    <source>
        <dbReference type="Ensembl" id="ENSELUP00000083659.1"/>
    </source>
</evidence>
<comment type="catalytic activity">
    <reaction evidence="7">
        <text>3-iodothyronamine + iodide + A + H(+) = 3,3'-diiodothyronamine + AH2</text>
        <dbReference type="Rhea" id="RHEA:83827"/>
        <dbReference type="ChEBI" id="CHEBI:13193"/>
        <dbReference type="ChEBI" id="CHEBI:15378"/>
        <dbReference type="ChEBI" id="CHEBI:16382"/>
        <dbReference type="ChEBI" id="CHEBI:17499"/>
        <dbReference type="ChEBI" id="CHEBI:231647"/>
        <dbReference type="ChEBI" id="CHEBI:233341"/>
    </reaction>
    <physiologicalReaction direction="right-to-left" evidence="7">
        <dbReference type="Rhea" id="RHEA:83829"/>
    </physiologicalReaction>
</comment>
<evidence type="ECO:0000256" key="6">
    <source>
        <dbReference type="ARBA" id="ARBA00093236"/>
    </source>
</evidence>
<keyword evidence="8" id="KW-0560">Oxidoreductase</keyword>
<dbReference type="Gene3D" id="3.40.30.10">
    <property type="entry name" value="Glutaredoxin"/>
    <property type="match status" value="1"/>
</dbReference>
<evidence type="ECO:0000313" key="11">
    <source>
        <dbReference type="Proteomes" id="UP000265140"/>
    </source>
</evidence>
<keyword evidence="9" id="KW-1133">Transmembrane helix</keyword>
<dbReference type="AlphaFoldDB" id="A0AAY5K3H6"/>
<keyword evidence="9" id="KW-0472">Membrane</keyword>
<comment type="catalytic activity">
    <reaction evidence="1">
        <text>3-iodo-L-thyronine + iodide + A + H(+) = 3,3'-diiodo-L-thyronine + AH2</text>
        <dbReference type="Rhea" id="RHEA:83783"/>
        <dbReference type="ChEBI" id="CHEBI:13193"/>
        <dbReference type="ChEBI" id="CHEBI:15378"/>
        <dbReference type="ChEBI" id="CHEBI:16382"/>
        <dbReference type="ChEBI" id="CHEBI:17499"/>
        <dbReference type="ChEBI" id="CHEBI:176514"/>
        <dbReference type="ChEBI" id="CHEBI:232627"/>
    </reaction>
    <physiologicalReaction direction="right-to-left" evidence="1">
        <dbReference type="Rhea" id="RHEA:83785"/>
    </physiologicalReaction>
</comment>
<comment type="similarity">
    <text evidence="8">Belongs to the iodothyronine deiodinase family.</text>
</comment>
<comment type="catalytic activity">
    <reaction evidence="5">
        <text>3,3'-diiodo-L-thyronine sulfate + iodide + A + H(+) = 3,3',5'-triiodo-L-thyronine sulfate + AH2</text>
        <dbReference type="Rhea" id="RHEA:83831"/>
        <dbReference type="ChEBI" id="CHEBI:13193"/>
        <dbReference type="ChEBI" id="CHEBI:15378"/>
        <dbReference type="ChEBI" id="CHEBI:16382"/>
        <dbReference type="ChEBI" id="CHEBI:17499"/>
        <dbReference type="ChEBI" id="CHEBI:176513"/>
        <dbReference type="ChEBI" id="CHEBI:176515"/>
    </reaction>
    <physiologicalReaction direction="right-to-left" evidence="5">
        <dbReference type="Rhea" id="RHEA:83833"/>
    </physiologicalReaction>
</comment>
<dbReference type="PIRSF" id="PIRSF001330">
    <property type="entry name" value="IOD"/>
    <property type="match status" value="1"/>
</dbReference>
<accession>A0AAY5K3H6</accession>
<evidence type="ECO:0000256" key="8">
    <source>
        <dbReference type="RuleBase" id="RU000676"/>
    </source>
</evidence>
<dbReference type="Pfam" id="PF00837">
    <property type="entry name" value="T4_deiodinase"/>
    <property type="match status" value="1"/>
</dbReference>
<dbReference type="Proteomes" id="UP000265140">
    <property type="component" value="Chromosome 8"/>
</dbReference>
<dbReference type="GO" id="GO:0042446">
    <property type="term" value="P:hormone biosynthetic process"/>
    <property type="evidence" value="ECO:0007669"/>
    <property type="project" value="UniProtKB-KW"/>
</dbReference>
<evidence type="ECO:0000256" key="4">
    <source>
        <dbReference type="ARBA" id="ARBA00093210"/>
    </source>
</evidence>
<dbReference type="InterPro" id="IPR000643">
    <property type="entry name" value="Iodothyronine_deiodinase"/>
</dbReference>
<proteinExistence type="inferred from homology"/>
<reference evidence="10 11" key="1">
    <citation type="submission" date="2020-02" db="EMBL/GenBank/DDBJ databases">
        <title>Esox lucius (northern pike) genome, fEsoLuc1, primary haplotype.</title>
        <authorList>
            <person name="Myers G."/>
            <person name="Karagic N."/>
            <person name="Meyer A."/>
            <person name="Pippel M."/>
            <person name="Reichard M."/>
            <person name="Winkler S."/>
            <person name="Tracey A."/>
            <person name="Sims Y."/>
            <person name="Howe K."/>
            <person name="Rhie A."/>
            <person name="Formenti G."/>
            <person name="Durbin R."/>
            <person name="Fedrigo O."/>
            <person name="Jarvis E.D."/>
        </authorList>
    </citation>
    <scope>NUCLEOTIDE SEQUENCE [LARGE SCALE GENOMIC DNA]</scope>
</reference>
<evidence type="ECO:0000256" key="1">
    <source>
        <dbReference type="ARBA" id="ARBA00093186"/>
    </source>
</evidence>
<comment type="catalytic activity">
    <reaction evidence="6">
        <text>3,3'-diiodothyronamine + iodide + A + H(+) = 3,3',5'-triiodothyronamine + AH2</text>
        <dbReference type="Rhea" id="RHEA:83795"/>
        <dbReference type="ChEBI" id="CHEBI:13193"/>
        <dbReference type="ChEBI" id="CHEBI:15378"/>
        <dbReference type="ChEBI" id="CHEBI:16382"/>
        <dbReference type="ChEBI" id="CHEBI:17499"/>
        <dbReference type="ChEBI" id="CHEBI:233341"/>
        <dbReference type="ChEBI" id="CHEBI:233343"/>
    </reaction>
    <physiologicalReaction direction="right-to-left" evidence="6">
        <dbReference type="Rhea" id="RHEA:83797"/>
    </physiologicalReaction>
</comment>
<evidence type="ECO:0000256" key="5">
    <source>
        <dbReference type="ARBA" id="ARBA00093219"/>
    </source>
</evidence>